<keyword evidence="4 13" id="KW-0813">Transport</keyword>
<dbReference type="PROSITE" id="PS52015">
    <property type="entry name" value="TONB_CTD"/>
    <property type="match status" value="1"/>
</dbReference>
<comment type="similarity">
    <text evidence="2 13">Belongs to the TonB family.</text>
</comment>
<evidence type="ECO:0000313" key="17">
    <source>
        <dbReference type="Proteomes" id="UP000325122"/>
    </source>
</evidence>
<dbReference type="EMBL" id="VWOJ01000005">
    <property type="protein sequence ID" value="KAA5801068.1"/>
    <property type="molecule type" value="Genomic_DNA"/>
</dbReference>
<dbReference type="AlphaFoldDB" id="A0A5M6ZDB7"/>
<dbReference type="GO" id="GO:0055085">
    <property type="term" value="P:transmembrane transport"/>
    <property type="evidence" value="ECO:0007669"/>
    <property type="project" value="InterPro"/>
</dbReference>
<keyword evidence="5 13" id="KW-1003">Cell membrane</keyword>
<dbReference type="Gene3D" id="3.30.2420.10">
    <property type="entry name" value="TonB"/>
    <property type="match status" value="1"/>
</dbReference>
<comment type="subcellular location">
    <subcellularLocation>
        <location evidence="1 13">Cell inner membrane</location>
        <topology evidence="1 13">Single-pass membrane protein</topology>
        <orientation evidence="1 13">Periplasmic side</orientation>
    </subcellularLocation>
</comment>
<keyword evidence="14" id="KW-0732">Signal</keyword>
<dbReference type="GO" id="GO:0015891">
    <property type="term" value="P:siderophore transport"/>
    <property type="evidence" value="ECO:0007669"/>
    <property type="project" value="InterPro"/>
</dbReference>
<evidence type="ECO:0000256" key="2">
    <source>
        <dbReference type="ARBA" id="ARBA00006555"/>
    </source>
</evidence>
<dbReference type="InterPro" id="IPR003538">
    <property type="entry name" value="TonB"/>
</dbReference>
<dbReference type="Pfam" id="PF03544">
    <property type="entry name" value="TonB_C"/>
    <property type="match status" value="1"/>
</dbReference>
<dbReference type="SUPFAM" id="SSF74653">
    <property type="entry name" value="TolA/TonB C-terminal domain"/>
    <property type="match status" value="1"/>
</dbReference>
<dbReference type="PANTHER" id="PTHR33446">
    <property type="entry name" value="PROTEIN TONB-RELATED"/>
    <property type="match status" value="1"/>
</dbReference>
<keyword evidence="10" id="KW-1133">Transmembrane helix</keyword>
<evidence type="ECO:0000256" key="1">
    <source>
        <dbReference type="ARBA" id="ARBA00004383"/>
    </source>
</evidence>
<evidence type="ECO:0000256" key="13">
    <source>
        <dbReference type="RuleBase" id="RU362123"/>
    </source>
</evidence>
<evidence type="ECO:0000256" key="11">
    <source>
        <dbReference type="ARBA" id="ARBA00023136"/>
    </source>
</evidence>
<keyword evidence="11" id="KW-0472">Membrane</keyword>
<feature type="signal peptide" evidence="14">
    <location>
        <begin position="1"/>
        <end position="24"/>
    </location>
</feature>
<evidence type="ECO:0000313" key="16">
    <source>
        <dbReference type="EMBL" id="KAA5801068.1"/>
    </source>
</evidence>
<dbReference type="PANTHER" id="PTHR33446:SF8">
    <property type="entry name" value="PROTEIN TONB"/>
    <property type="match status" value="1"/>
</dbReference>
<dbReference type="GO" id="GO:0098797">
    <property type="term" value="C:plasma membrane protein complex"/>
    <property type="evidence" value="ECO:0007669"/>
    <property type="project" value="TreeGrafter"/>
</dbReference>
<dbReference type="GO" id="GO:0015031">
    <property type="term" value="P:protein transport"/>
    <property type="evidence" value="ECO:0007669"/>
    <property type="project" value="UniProtKB-UniRule"/>
</dbReference>
<feature type="chain" id="PRO_5024304663" description="Protein TonB" evidence="14">
    <location>
        <begin position="25"/>
        <end position="110"/>
    </location>
</feature>
<evidence type="ECO:0000256" key="7">
    <source>
        <dbReference type="ARBA" id="ARBA00022692"/>
    </source>
</evidence>
<evidence type="ECO:0000256" key="10">
    <source>
        <dbReference type="ARBA" id="ARBA00022989"/>
    </source>
</evidence>
<evidence type="ECO:0000256" key="12">
    <source>
        <dbReference type="ARBA" id="ARBA00025849"/>
    </source>
</evidence>
<dbReference type="InterPro" id="IPR037682">
    <property type="entry name" value="TonB_C"/>
</dbReference>
<name>A0A5M6ZDB7_9PROT</name>
<proteinExistence type="inferred from homology"/>
<dbReference type="RefSeq" id="WP_150024087.1">
    <property type="nucleotide sequence ID" value="NZ_VWOJ01000005.1"/>
</dbReference>
<dbReference type="PRINTS" id="PR01374">
    <property type="entry name" value="TONBPROTEIN"/>
</dbReference>
<evidence type="ECO:0000256" key="9">
    <source>
        <dbReference type="ARBA" id="ARBA00022927"/>
    </source>
</evidence>
<keyword evidence="17" id="KW-1185">Reference proteome</keyword>
<evidence type="ECO:0000259" key="15">
    <source>
        <dbReference type="PROSITE" id="PS52015"/>
    </source>
</evidence>
<evidence type="ECO:0000256" key="4">
    <source>
        <dbReference type="ARBA" id="ARBA00022448"/>
    </source>
</evidence>
<comment type="caution">
    <text evidence="16">The sequence shown here is derived from an EMBL/GenBank/DDBJ whole genome shotgun (WGS) entry which is preliminary data.</text>
</comment>
<keyword evidence="7" id="KW-0812">Transmembrane</keyword>
<keyword evidence="13" id="KW-0735">Signal-anchor</keyword>
<keyword evidence="6 13" id="KW-0997">Cell inner membrane</keyword>
<evidence type="ECO:0000256" key="14">
    <source>
        <dbReference type="SAM" id="SignalP"/>
    </source>
</evidence>
<evidence type="ECO:0000256" key="5">
    <source>
        <dbReference type="ARBA" id="ARBA00022475"/>
    </source>
</evidence>
<organism evidence="16 17">
    <name type="scientific">Alkalicaulis satelles</name>
    <dbReference type="NCBI Taxonomy" id="2609175"/>
    <lineage>
        <taxon>Bacteria</taxon>
        <taxon>Pseudomonadati</taxon>
        <taxon>Pseudomonadota</taxon>
        <taxon>Alphaproteobacteria</taxon>
        <taxon>Maricaulales</taxon>
        <taxon>Maricaulaceae</taxon>
        <taxon>Alkalicaulis</taxon>
    </lineage>
</organism>
<accession>A0A5M6ZDB7</accession>
<evidence type="ECO:0000256" key="3">
    <source>
        <dbReference type="ARBA" id="ARBA00022362"/>
    </source>
</evidence>
<evidence type="ECO:0000256" key="8">
    <source>
        <dbReference type="ARBA" id="ARBA00022737"/>
    </source>
</evidence>
<dbReference type="GO" id="GO:0030288">
    <property type="term" value="C:outer membrane-bounded periplasmic space"/>
    <property type="evidence" value="ECO:0007669"/>
    <property type="project" value="InterPro"/>
</dbReference>
<dbReference type="InterPro" id="IPR006260">
    <property type="entry name" value="TonB/TolA_C"/>
</dbReference>
<protein>
    <recommendedName>
        <fullName evidence="3 13">Protein TonB</fullName>
    </recommendedName>
</protein>
<dbReference type="Proteomes" id="UP000325122">
    <property type="component" value="Unassembled WGS sequence"/>
</dbReference>
<keyword evidence="8" id="KW-0677">Repeat</keyword>
<feature type="domain" description="TonB C-terminal" evidence="15">
    <location>
        <begin position="24"/>
        <end position="110"/>
    </location>
</feature>
<dbReference type="NCBIfam" id="TIGR01352">
    <property type="entry name" value="tonB_Cterm"/>
    <property type="match status" value="1"/>
</dbReference>
<sequence length="110" mass="12193">MKKFYAMAAALALTAGLGTAPAMAVSAERELVSFEAPEYPRAAQRRNLEGHVTVRYTVNEDGEVSDVEVVEATPAGVFERAVMRALEAWRYAAGDRNENMERRFDFAFSD</sequence>
<comment type="function">
    <text evidence="13">Interacts with outer membrane receptor proteins that carry out high-affinity binding and energy dependent uptake into the periplasmic space of specific substrates. It could act to transduce energy from the cytoplasmic membrane to specific energy-requiring processes in the outer membrane, resulting in the release into the periplasm of ligands bound by these outer membrane proteins.</text>
</comment>
<keyword evidence="9 13" id="KW-0653">Protein transport</keyword>
<dbReference type="GO" id="GO:0031992">
    <property type="term" value="F:energy transducer activity"/>
    <property type="evidence" value="ECO:0007669"/>
    <property type="project" value="InterPro"/>
</dbReference>
<dbReference type="InterPro" id="IPR051045">
    <property type="entry name" value="TonB-dependent_transducer"/>
</dbReference>
<reference evidence="16 17" key="1">
    <citation type="submission" date="2019-09" db="EMBL/GenBank/DDBJ databases">
        <authorList>
            <person name="Kevbrin V."/>
            <person name="Grouzdev D.S."/>
        </authorList>
    </citation>
    <scope>NUCLEOTIDE SEQUENCE [LARGE SCALE GENOMIC DNA]</scope>
    <source>
        <strain evidence="16 17">G-192</strain>
    </source>
</reference>
<gene>
    <name evidence="16" type="ORF">F1654_13510</name>
</gene>
<comment type="subunit">
    <text evidence="12">Homodimer. Forms a complex with the accessory proteins ExbB and ExbD.</text>
</comment>
<evidence type="ECO:0000256" key="6">
    <source>
        <dbReference type="ARBA" id="ARBA00022519"/>
    </source>
</evidence>